<comment type="caution">
    <text evidence="1">The sequence shown here is derived from an EMBL/GenBank/DDBJ whole genome shotgun (WGS) entry which is preliminary data.</text>
</comment>
<protein>
    <submittedName>
        <fullName evidence="1">Uncharacterized protein</fullName>
    </submittedName>
</protein>
<evidence type="ECO:0000313" key="1">
    <source>
        <dbReference type="EMBL" id="CAI9605748.1"/>
    </source>
</evidence>
<proteinExistence type="predicted"/>
<keyword evidence="2" id="KW-1185">Reference proteome</keyword>
<gene>
    <name evidence="1" type="ORF">SPARVUS_LOCUS13659956</name>
</gene>
<dbReference type="EMBL" id="CATNWA010018169">
    <property type="protein sequence ID" value="CAI9605748.1"/>
    <property type="molecule type" value="Genomic_DNA"/>
</dbReference>
<accession>A0ABN9GE04</accession>
<reference evidence="1" key="1">
    <citation type="submission" date="2023-05" db="EMBL/GenBank/DDBJ databases">
        <authorList>
            <person name="Stuckert A."/>
        </authorList>
    </citation>
    <scope>NUCLEOTIDE SEQUENCE</scope>
</reference>
<dbReference type="Proteomes" id="UP001162483">
    <property type="component" value="Unassembled WGS sequence"/>
</dbReference>
<organism evidence="1 2">
    <name type="scientific">Staurois parvus</name>
    <dbReference type="NCBI Taxonomy" id="386267"/>
    <lineage>
        <taxon>Eukaryota</taxon>
        <taxon>Metazoa</taxon>
        <taxon>Chordata</taxon>
        <taxon>Craniata</taxon>
        <taxon>Vertebrata</taxon>
        <taxon>Euteleostomi</taxon>
        <taxon>Amphibia</taxon>
        <taxon>Batrachia</taxon>
        <taxon>Anura</taxon>
        <taxon>Neobatrachia</taxon>
        <taxon>Ranoidea</taxon>
        <taxon>Ranidae</taxon>
        <taxon>Staurois</taxon>
    </lineage>
</organism>
<evidence type="ECO:0000313" key="2">
    <source>
        <dbReference type="Proteomes" id="UP001162483"/>
    </source>
</evidence>
<name>A0ABN9GE04_9NEOB</name>
<feature type="non-terminal residue" evidence="1">
    <location>
        <position position="1"/>
    </location>
</feature>
<sequence>GVPPKLGSSTLKIVPLSALRIGTFGERGGGGERVPKFDRYPLPLPLRSPRQTEVVLLPSLPEVLRDR</sequence>